<gene>
    <name evidence="2" type="ORF">TEA_014813</name>
</gene>
<accession>A0A4S4EHX5</accession>
<evidence type="ECO:0000259" key="1">
    <source>
        <dbReference type="Pfam" id="PF07539"/>
    </source>
</evidence>
<dbReference type="PANTHER" id="PTHR17695:SF11">
    <property type="entry name" value="SMALL SUBUNIT PROCESSOME COMPONENT 20 HOMOLOG"/>
    <property type="match status" value="1"/>
</dbReference>
<comment type="caution">
    <text evidence="2">The sequence shown here is derived from an EMBL/GenBank/DDBJ whole genome shotgun (WGS) entry which is preliminary data.</text>
</comment>
<dbReference type="STRING" id="542762.A0A4S4EHX5"/>
<evidence type="ECO:0000313" key="2">
    <source>
        <dbReference type="EMBL" id="THG16091.1"/>
    </source>
</evidence>
<dbReference type="EMBL" id="SDRB02004306">
    <property type="protein sequence ID" value="THG16091.1"/>
    <property type="molecule type" value="Genomic_DNA"/>
</dbReference>
<name>A0A4S4EHX5_CAMSN</name>
<dbReference type="AlphaFoldDB" id="A0A4S4EHX5"/>
<dbReference type="Pfam" id="PF07539">
    <property type="entry name" value="UTP20_N"/>
    <property type="match status" value="1"/>
</dbReference>
<dbReference type="Proteomes" id="UP000306102">
    <property type="component" value="Unassembled WGS sequence"/>
</dbReference>
<protein>
    <recommendedName>
        <fullName evidence="1">U3 small nucleolar RNA-associated protein 20 N-terminal domain-containing protein</fullName>
    </recommendedName>
</protein>
<dbReference type="InterPro" id="IPR011430">
    <property type="entry name" value="UTP20_N"/>
</dbReference>
<sequence>MTSSRTNLVSLSDAYKTASDSRPESLEVLCNFRRQQRGENPCIWVGSPWIPTGPLTLVKSLQSIPDTALTKLQKCDSATFLEFNLPLTFSLTPIHNPAASIARHSLRKGRVGRSPNGGRKTQLEHGLTDLFDVEVRTDTSVGVEELDCHTSVHLRKAVLGFLAQLDINELPLFFALLLKPLLSISERFDGISKWFLSSSEWSKDEFDSFGLLKYFTMDNILAISWKKRYGFLHVIENILGVFDEFHVKPYLDLLMGCVVRILGSCTSILESGKSTGLAAVETDSSFKLSVHEKGGGAENQITTSIAMKQFKELRSLCLKIISLVLNKYEDHEFGCEFWDLFFASVKPLIDGFKQEGASSEKPSSLFSCFLAMSRSYKLVSLFCREKNLVPDIFSILSVTTASEAILSSVLKFVENLLNLDSELDHEDNAIETVLLSNLDALICSLHGLFKFNSAARRYDLCP</sequence>
<evidence type="ECO:0000313" key="3">
    <source>
        <dbReference type="Proteomes" id="UP000306102"/>
    </source>
</evidence>
<dbReference type="GO" id="GO:0032040">
    <property type="term" value="C:small-subunit processome"/>
    <property type="evidence" value="ECO:0007669"/>
    <property type="project" value="TreeGrafter"/>
</dbReference>
<reference evidence="2 3" key="1">
    <citation type="journal article" date="2018" name="Proc. Natl. Acad. Sci. U.S.A.">
        <title>Draft genome sequence of Camellia sinensis var. sinensis provides insights into the evolution of the tea genome and tea quality.</title>
        <authorList>
            <person name="Wei C."/>
            <person name="Yang H."/>
            <person name="Wang S."/>
            <person name="Zhao J."/>
            <person name="Liu C."/>
            <person name="Gao L."/>
            <person name="Xia E."/>
            <person name="Lu Y."/>
            <person name="Tai Y."/>
            <person name="She G."/>
            <person name="Sun J."/>
            <person name="Cao H."/>
            <person name="Tong W."/>
            <person name="Gao Q."/>
            <person name="Li Y."/>
            <person name="Deng W."/>
            <person name="Jiang X."/>
            <person name="Wang W."/>
            <person name="Chen Q."/>
            <person name="Zhang S."/>
            <person name="Li H."/>
            <person name="Wu J."/>
            <person name="Wang P."/>
            <person name="Li P."/>
            <person name="Shi C."/>
            <person name="Zheng F."/>
            <person name="Jian J."/>
            <person name="Huang B."/>
            <person name="Shan D."/>
            <person name="Shi M."/>
            <person name="Fang C."/>
            <person name="Yue Y."/>
            <person name="Li F."/>
            <person name="Li D."/>
            <person name="Wei S."/>
            <person name="Han B."/>
            <person name="Jiang C."/>
            <person name="Yin Y."/>
            <person name="Xia T."/>
            <person name="Zhang Z."/>
            <person name="Bennetzen J.L."/>
            <person name="Zhao S."/>
            <person name="Wan X."/>
        </authorList>
    </citation>
    <scope>NUCLEOTIDE SEQUENCE [LARGE SCALE GENOMIC DNA]</scope>
    <source>
        <strain evidence="3">cv. Shuchazao</strain>
        <tissue evidence="2">Leaf</tissue>
    </source>
</reference>
<dbReference type="InterPro" id="IPR052575">
    <property type="entry name" value="SSU_processome_comp_20"/>
</dbReference>
<keyword evidence="3" id="KW-1185">Reference proteome</keyword>
<proteinExistence type="predicted"/>
<dbReference type="PANTHER" id="PTHR17695">
    <property type="entry name" value="SMALL SUBUNIT PROCESSOME COMPONENT 20 HOMOLOG"/>
    <property type="match status" value="1"/>
</dbReference>
<organism evidence="2 3">
    <name type="scientific">Camellia sinensis var. sinensis</name>
    <name type="common">China tea</name>
    <dbReference type="NCBI Taxonomy" id="542762"/>
    <lineage>
        <taxon>Eukaryota</taxon>
        <taxon>Viridiplantae</taxon>
        <taxon>Streptophyta</taxon>
        <taxon>Embryophyta</taxon>
        <taxon>Tracheophyta</taxon>
        <taxon>Spermatophyta</taxon>
        <taxon>Magnoliopsida</taxon>
        <taxon>eudicotyledons</taxon>
        <taxon>Gunneridae</taxon>
        <taxon>Pentapetalae</taxon>
        <taxon>asterids</taxon>
        <taxon>Ericales</taxon>
        <taxon>Theaceae</taxon>
        <taxon>Camellia</taxon>
    </lineage>
</organism>
<dbReference type="GO" id="GO:0030686">
    <property type="term" value="C:90S preribosome"/>
    <property type="evidence" value="ECO:0007669"/>
    <property type="project" value="TreeGrafter"/>
</dbReference>
<feature type="domain" description="U3 small nucleolar RNA-associated protein 20 N-terminal" evidence="1">
    <location>
        <begin position="154"/>
        <end position="450"/>
    </location>
</feature>